<dbReference type="EMBL" id="JAJTJA010000004">
    <property type="protein sequence ID" value="KAH8700929.1"/>
    <property type="molecule type" value="Genomic_DNA"/>
</dbReference>
<dbReference type="GO" id="GO:0016491">
    <property type="term" value="F:oxidoreductase activity"/>
    <property type="evidence" value="ECO:0007669"/>
    <property type="project" value="InterPro"/>
</dbReference>
<dbReference type="PANTHER" id="PTHR42815">
    <property type="entry name" value="FAD-BINDING, PUTATIVE (AFU_ORTHOLOGUE AFUA_6G07600)-RELATED"/>
    <property type="match status" value="1"/>
</dbReference>
<dbReference type="InterPro" id="IPR001433">
    <property type="entry name" value="OxRdtase_FAD/NAD-bd"/>
</dbReference>
<gene>
    <name evidence="2" type="ORF">BGW36DRAFT_375255</name>
</gene>
<name>A0AAD4KVT0_9EURO</name>
<keyword evidence="3" id="KW-1185">Reference proteome</keyword>
<dbReference type="SUPFAM" id="SSF52343">
    <property type="entry name" value="Ferredoxin reductase-like, C-terminal NADP-linked domain"/>
    <property type="match status" value="1"/>
</dbReference>
<feature type="domain" description="FAD-binding FR-type" evidence="1">
    <location>
        <begin position="360"/>
        <end position="501"/>
    </location>
</feature>
<sequence>MKPALKGWHPGEVDLQRKLGFSDAMRDKWASVKDAMSEQHRIFHTSNLHFIPITTLDDRGRPWGSLLAGNNGSIGFAQSPNDTTLSLDATVWNGDPLLTTVSAFADQEHRKNTDKERFLIAGIGVEHSTRRRNKFAGRLRGIRQKDDTTYRLDLEVTQALGNCPKYINVRNLVPHADTHPVVVYRNMDMAACDTLPEEIVKFVTEADTVFLSSVYKSTTQNNGTNPSHAGMNIRGGLPGFIRVDPSDARTVVIPDYSGNRFMSSLGNIVTTPVAGLTIVDFKTGDVLYLTGTAQIFSGPAAMEIMARQACLTTIKITGYTLVRDALPVRQEQGTPVEKSPYSPKIKYLRAEPEGLSGAAGNGLKARLVYATQYASDIAIFRFDIINAFGDCAGLTIRPGQAVVLDFMDWMGPPTYSHMANDAPSSINDDRVRTWTVSSAFQDGDSTWIEMTMREVKKGAVTGSLFDIIRENTGNNWGERVQLSAKNIIADIVGVTGDFYLGTNEVRMLWVAGGIGVTPFMSMLTAIIQRGYGSKADIVLALATREPEVFIKLIKTSLPRALPKVRVRIDVFTNEEDAQTHGLEQMNVDLFFHKGRISMDYWPTVTDGRDVFICGPGGFGDAAEAGIRAAGVPNHKIYREGFY</sequence>
<evidence type="ECO:0000313" key="3">
    <source>
        <dbReference type="Proteomes" id="UP001201262"/>
    </source>
</evidence>
<comment type="caution">
    <text evidence="2">The sequence shown here is derived from an EMBL/GenBank/DDBJ whole genome shotgun (WGS) entry which is preliminary data.</text>
</comment>
<dbReference type="SUPFAM" id="SSF50475">
    <property type="entry name" value="FMN-binding split barrel"/>
    <property type="match status" value="1"/>
</dbReference>
<dbReference type="InterPro" id="IPR039261">
    <property type="entry name" value="FNR_nucleotide-bd"/>
</dbReference>
<dbReference type="PROSITE" id="PS51384">
    <property type="entry name" value="FAD_FR"/>
    <property type="match status" value="1"/>
</dbReference>
<dbReference type="Gene3D" id="2.30.110.10">
    <property type="entry name" value="Electron Transport, Fmn-binding Protein, Chain A"/>
    <property type="match status" value="1"/>
</dbReference>
<dbReference type="RefSeq" id="XP_046074635.1">
    <property type="nucleotide sequence ID" value="XM_046215741.1"/>
</dbReference>
<dbReference type="AlphaFoldDB" id="A0AAD4KVT0"/>
<dbReference type="Proteomes" id="UP001201262">
    <property type="component" value="Unassembled WGS sequence"/>
</dbReference>
<protein>
    <submittedName>
        <fullName evidence="2">Oxidoreductase</fullName>
    </submittedName>
</protein>
<accession>A0AAD4KVT0</accession>
<dbReference type="Pfam" id="PF00175">
    <property type="entry name" value="NAD_binding_1"/>
    <property type="match status" value="1"/>
</dbReference>
<evidence type="ECO:0000313" key="2">
    <source>
        <dbReference type="EMBL" id="KAH8700929.1"/>
    </source>
</evidence>
<proteinExistence type="predicted"/>
<evidence type="ECO:0000259" key="1">
    <source>
        <dbReference type="PROSITE" id="PS51384"/>
    </source>
</evidence>
<dbReference type="Gene3D" id="3.40.50.80">
    <property type="entry name" value="Nucleotide-binding domain of ferredoxin-NADP reductase (FNR) module"/>
    <property type="match status" value="1"/>
</dbReference>
<dbReference type="InterPro" id="IPR017927">
    <property type="entry name" value="FAD-bd_FR_type"/>
</dbReference>
<dbReference type="PANTHER" id="PTHR42815:SF2">
    <property type="entry name" value="FAD-BINDING, PUTATIVE (AFU_ORTHOLOGUE AFUA_6G07600)-RELATED"/>
    <property type="match status" value="1"/>
</dbReference>
<dbReference type="InterPro" id="IPR012349">
    <property type="entry name" value="Split_barrel_FMN-bd"/>
</dbReference>
<dbReference type="GeneID" id="70246028"/>
<reference evidence="2" key="1">
    <citation type="submission" date="2021-12" db="EMBL/GenBank/DDBJ databases">
        <title>Convergent genome expansion in fungi linked to evolution of root-endophyte symbiosis.</title>
        <authorList>
            <consortium name="DOE Joint Genome Institute"/>
            <person name="Ke Y.-H."/>
            <person name="Bonito G."/>
            <person name="Liao H.-L."/>
            <person name="Looney B."/>
            <person name="Rojas-Flechas A."/>
            <person name="Nash J."/>
            <person name="Hameed K."/>
            <person name="Schadt C."/>
            <person name="Martin F."/>
            <person name="Crous P.W."/>
            <person name="Miettinen O."/>
            <person name="Magnuson J.K."/>
            <person name="Labbe J."/>
            <person name="Jacobson D."/>
            <person name="Doktycz M.J."/>
            <person name="Veneault-Fourrey C."/>
            <person name="Kuo A."/>
            <person name="Mondo S."/>
            <person name="Calhoun S."/>
            <person name="Riley R."/>
            <person name="Ohm R."/>
            <person name="LaButti K."/>
            <person name="Andreopoulos B."/>
            <person name="Pangilinan J."/>
            <person name="Nolan M."/>
            <person name="Tritt A."/>
            <person name="Clum A."/>
            <person name="Lipzen A."/>
            <person name="Daum C."/>
            <person name="Barry K."/>
            <person name="Grigoriev I.V."/>
            <person name="Vilgalys R."/>
        </authorList>
    </citation>
    <scope>NUCLEOTIDE SEQUENCE</scope>
    <source>
        <strain evidence="2">PMI_201</strain>
    </source>
</reference>
<organism evidence="2 3">
    <name type="scientific">Talaromyces proteolyticus</name>
    <dbReference type="NCBI Taxonomy" id="1131652"/>
    <lineage>
        <taxon>Eukaryota</taxon>
        <taxon>Fungi</taxon>
        <taxon>Dikarya</taxon>
        <taxon>Ascomycota</taxon>
        <taxon>Pezizomycotina</taxon>
        <taxon>Eurotiomycetes</taxon>
        <taxon>Eurotiomycetidae</taxon>
        <taxon>Eurotiales</taxon>
        <taxon>Trichocomaceae</taxon>
        <taxon>Talaromyces</taxon>
        <taxon>Talaromyces sect. Bacilispori</taxon>
    </lineage>
</organism>